<reference evidence="2" key="1">
    <citation type="submission" date="2022-11" db="UniProtKB">
        <authorList>
            <consortium name="WormBaseParasite"/>
        </authorList>
    </citation>
    <scope>IDENTIFICATION</scope>
</reference>
<sequence length="120" mass="13722">MLRLFTRVTLGAGAAVAAILPPQPPTIEGNIFVVNDIDLAPESQQYNNSRYYSNKEKEQPQQREEEELDESSEETESEIEEVSADLRENLLVNRRHKKNNYTVSFSKTKSGTVYFLNKLN</sequence>
<dbReference type="WBParaSite" id="PS1159_v2.g6312.t1">
    <property type="protein sequence ID" value="PS1159_v2.g6312.t1"/>
    <property type="gene ID" value="PS1159_v2.g6312"/>
</dbReference>
<name>A0AC35GLI2_9BILA</name>
<evidence type="ECO:0000313" key="1">
    <source>
        <dbReference type="Proteomes" id="UP000887580"/>
    </source>
</evidence>
<accession>A0AC35GLI2</accession>
<proteinExistence type="predicted"/>
<protein>
    <submittedName>
        <fullName evidence="2">Uncharacterized protein</fullName>
    </submittedName>
</protein>
<organism evidence="1 2">
    <name type="scientific">Panagrolaimus sp. PS1159</name>
    <dbReference type="NCBI Taxonomy" id="55785"/>
    <lineage>
        <taxon>Eukaryota</taxon>
        <taxon>Metazoa</taxon>
        <taxon>Ecdysozoa</taxon>
        <taxon>Nematoda</taxon>
        <taxon>Chromadorea</taxon>
        <taxon>Rhabditida</taxon>
        <taxon>Tylenchina</taxon>
        <taxon>Panagrolaimomorpha</taxon>
        <taxon>Panagrolaimoidea</taxon>
        <taxon>Panagrolaimidae</taxon>
        <taxon>Panagrolaimus</taxon>
    </lineage>
</organism>
<evidence type="ECO:0000313" key="2">
    <source>
        <dbReference type="WBParaSite" id="PS1159_v2.g6312.t1"/>
    </source>
</evidence>
<dbReference type="Proteomes" id="UP000887580">
    <property type="component" value="Unplaced"/>
</dbReference>